<dbReference type="InterPro" id="IPR018657">
    <property type="entry name" value="LarA-like_N"/>
</dbReference>
<dbReference type="EMBL" id="JAJJPB010000009">
    <property type="protein sequence ID" value="MCC9294968.1"/>
    <property type="molecule type" value="Genomic_DNA"/>
</dbReference>
<dbReference type="Gene3D" id="3.40.50.11440">
    <property type="match status" value="1"/>
</dbReference>
<protein>
    <submittedName>
        <fullName evidence="3">Nickel-dependent lactate racemase</fullName>
    </submittedName>
</protein>
<dbReference type="Gene3D" id="3.90.226.30">
    <property type="match status" value="1"/>
</dbReference>
<dbReference type="NCBIfam" id="NF033504">
    <property type="entry name" value="Ni_dep_LarA"/>
    <property type="match status" value="1"/>
</dbReference>
<evidence type="ECO:0000259" key="1">
    <source>
        <dbReference type="Pfam" id="PF09861"/>
    </source>
</evidence>
<name>A0ABS8N578_9CLOT</name>
<proteinExistence type="predicted"/>
<dbReference type="PANTHER" id="PTHR33171">
    <property type="entry name" value="LAR_N DOMAIN-CONTAINING PROTEIN"/>
    <property type="match status" value="1"/>
</dbReference>
<dbReference type="InterPro" id="IPR048520">
    <property type="entry name" value="LarA_C"/>
</dbReference>
<comment type="caution">
    <text evidence="3">The sequence shown here is derived from an EMBL/GenBank/DDBJ whole genome shotgun (WGS) entry which is preliminary data.</text>
</comment>
<gene>
    <name evidence="3" type="primary">larA</name>
    <name evidence="3" type="ORF">LN736_08885</name>
</gene>
<dbReference type="InterPro" id="IPR043166">
    <property type="entry name" value="LarA-like_C"/>
</dbReference>
<keyword evidence="4" id="KW-1185">Reference proteome</keyword>
<feature type="domain" description="LarA-like N-terminal" evidence="1">
    <location>
        <begin position="8"/>
        <end position="213"/>
    </location>
</feature>
<dbReference type="InterPro" id="IPR047926">
    <property type="entry name" value="Ni_dep_LarA"/>
</dbReference>
<dbReference type="Pfam" id="PF21113">
    <property type="entry name" value="LarA_C"/>
    <property type="match status" value="1"/>
</dbReference>
<dbReference type="RefSeq" id="WP_229981389.1">
    <property type="nucleotide sequence ID" value="NZ_JAJJPB010000009.1"/>
</dbReference>
<sequence>MPIIKLPYSKRTVEVEIDDRNLAAVLEPKPVDFKVKLTEDEIVEKALDNPIGSPKLEELVKGKNNMVIISSDHTRPLPSKIIMPILLGRIRKVNPNIDIKILIATGFHRATTREELVDKFGKEIVENENIIVHDSRYKSKLVKIAAFPSGWDLEINKTAAETELLIAEGLIKSHFFAGFSGGRKSILPGISSAKTIMSNHCSEFIASPYARTGNLRNNPTHMDMLAAAKKAKLAFIINVVTDKNKKIINAFAGDSRLAHEEGCEFFRKLSRVKRVEADIVISTNGGYPLDQNIYQSVKGMVAAEATCRKGGVIIMVAACNDGHGGQAFYDNLANVKSPQEFLKKVSRLSRRDTTPDQWGSQMLARILSEFTVILVTDMCDSELVKNIHMLHAYTVKEALNKAYDILGKNAKVTVIPDGAAVIVE</sequence>
<evidence type="ECO:0000313" key="3">
    <source>
        <dbReference type="EMBL" id="MCC9294968.1"/>
    </source>
</evidence>
<dbReference type="Pfam" id="PF09861">
    <property type="entry name" value="Lar_N"/>
    <property type="match status" value="1"/>
</dbReference>
<dbReference type="PANTHER" id="PTHR33171:SF17">
    <property type="entry name" value="LARA-LIKE N-TERMINAL DOMAIN-CONTAINING PROTEIN"/>
    <property type="match status" value="1"/>
</dbReference>
<reference evidence="3" key="1">
    <citation type="submission" date="2021-11" db="EMBL/GenBank/DDBJ databases">
        <authorList>
            <person name="Qingchun L."/>
            <person name="Dong Z."/>
            <person name="Zongwei Q."/>
            <person name="Jia Z."/>
            <person name="Duotao L."/>
        </authorList>
    </citation>
    <scope>NUCLEOTIDE SEQUENCE</scope>
    <source>
        <strain evidence="3">WLY-B-L2</strain>
    </source>
</reference>
<dbReference type="Proteomes" id="UP001165422">
    <property type="component" value="Unassembled WGS sequence"/>
</dbReference>
<organism evidence="3 4">
    <name type="scientific">Clostridium aromativorans</name>
    <dbReference type="NCBI Taxonomy" id="2836848"/>
    <lineage>
        <taxon>Bacteria</taxon>
        <taxon>Bacillati</taxon>
        <taxon>Bacillota</taxon>
        <taxon>Clostridia</taxon>
        <taxon>Eubacteriales</taxon>
        <taxon>Clostridiaceae</taxon>
        <taxon>Clostridium</taxon>
    </lineage>
</organism>
<dbReference type="InterPro" id="IPR048068">
    <property type="entry name" value="LarA-like"/>
</dbReference>
<evidence type="ECO:0000313" key="4">
    <source>
        <dbReference type="Proteomes" id="UP001165422"/>
    </source>
</evidence>
<accession>A0ABS8N578</accession>
<feature type="domain" description="Lactate racemase C-terminal" evidence="2">
    <location>
        <begin position="272"/>
        <end position="423"/>
    </location>
</feature>
<evidence type="ECO:0000259" key="2">
    <source>
        <dbReference type="Pfam" id="PF21113"/>
    </source>
</evidence>